<organism evidence="6 7">
    <name type="scientific">Paraglaciecola algarum</name>
    <dbReference type="NCBI Taxonomy" id="3050085"/>
    <lineage>
        <taxon>Bacteria</taxon>
        <taxon>Pseudomonadati</taxon>
        <taxon>Pseudomonadota</taxon>
        <taxon>Gammaproteobacteria</taxon>
        <taxon>Alteromonadales</taxon>
        <taxon>Alteromonadaceae</taxon>
        <taxon>Paraglaciecola</taxon>
    </lineage>
</organism>
<evidence type="ECO:0000256" key="3">
    <source>
        <dbReference type="ARBA" id="ARBA00022989"/>
    </source>
</evidence>
<dbReference type="SUPFAM" id="SSF161084">
    <property type="entry name" value="MAPEG domain-like"/>
    <property type="match status" value="1"/>
</dbReference>
<feature type="transmembrane region" description="Helical" evidence="5">
    <location>
        <begin position="62"/>
        <end position="80"/>
    </location>
</feature>
<feature type="transmembrane region" description="Helical" evidence="5">
    <location>
        <begin position="86"/>
        <end position="105"/>
    </location>
</feature>
<accession>A0ABS9DBP3</accession>
<comment type="subcellular location">
    <subcellularLocation>
        <location evidence="1">Membrane</location>
    </subcellularLocation>
</comment>
<evidence type="ECO:0000313" key="7">
    <source>
        <dbReference type="Proteomes" id="UP001521137"/>
    </source>
</evidence>
<dbReference type="InterPro" id="IPR001129">
    <property type="entry name" value="Membr-assoc_MAPEG"/>
</dbReference>
<dbReference type="PANTHER" id="PTHR35371:SF1">
    <property type="entry name" value="BLR7753 PROTEIN"/>
    <property type="match status" value="1"/>
</dbReference>
<dbReference type="RefSeq" id="WP_235314470.1">
    <property type="nucleotide sequence ID" value="NZ_JAKGAS010000018.1"/>
</dbReference>
<evidence type="ECO:0000256" key="1">
    <source>
        <dbReference type="ARBA" id="ARBA00004370"/>
    </source>
</evidence>
<feature type="transmembrane region" description="Helical" evidence="5">
    <location>
        <begin position="6"/>
        <end position="26"/>
    </location>
</feature>
<dbReference type="Gene3D" id="1.20.120.550">
    <property type="entry name" value="Membrane associated eicosanoid/glutathione metabolism-like domain"/>
    <property type="match status" value="1"/>
</dbReference>
<proteinExistence type="predicted"/>
<evidence type="ECO:0000256" key="2">
    <source>
        <dbReference type="ARBA" id="ARBA00022692"/>
    </source>
</evidence>
<keyword evidence="3 5" id="KW-1133">Transmembrane helix</keyword>
<name>A0ABS9DBP3_9ALTE</name>
<dbReference type="EMBL" id="JAKGAS010000018">
    <property type="protein sequence ID" value="MCF2950368.1"/>
    <property type="molecule type" value="Genomic_DNA"/>
</dbReference>
<evidence type="ECO:0000256" key="5">
    <source>
        <dbReference type="SAM" id="Phobius"/>
    </source>
</evidence>
<protein>
    <submittedName>
        <fullName evidence="6">MAPEG family protein</fullName>
    </submittedName>
</protein>
<reference evidence="6 7" key="1">
    <citation type="submission" date="2022-01" db="EMBL/GenBank/DDBJ databases">
        <title>Paraglaciecola sp. G1-23.</title>
        <authorList>
            <person name="Jin M.S."/>
            <person name="Han D.M."/>
            <person name="Kim H.M."/>
            <person name="Jeon C.O."/>
        </authorList>
    </citation>
    <scope>NUCLEOTIDE SEQUENCE [LARGE SCALE GENOMIC DNA]</scope>
    <source>
        <strain evidence="6 7">G1-23</strain>
    </source>
</reference>
<comment type="caution">
    <text evidence="6">The sequence shown here is derived from an EMBL/GenBank/DDBJ whole genome shotgun (WGS) entry which is preliminary data.</text>
</comment>
<keyword evidence="4 5" id="KW-0472">Membrane</keyword>
<evidence type="ECO:0000256" key="4">
    <source>
        <dbReference type="ARBA" id="ARBA00023136"/>
    </source>
</evidence>
<dbReference type="Pfam" id="PF01124">
    <property type="entry name" value="MAPEG"/>
    <property type="match status" value="1"/>
</dbReference>
<keyword evidence="2 5" id="KW-0812">Transmembrane</keyword>
<keyword evidence="7" id="KW-1185">Reference proteome</keyword>
<dbReference type="PANTHER" id="PTHR35371">
    <property type="entry name" value="INNER MEMBRANE PROTEIN"/>
    <property type="match status" value="1"/>
</dbReference>
<dbReference type="InterPro" id="IPR023352">
    <property type="entry name" value="MAPEG-like_dom_sf"/>
</dbReference>
<feature type="transmembrane region" description="Helical" evidence="5">
    <location>
        <begin position="117"/>
        <end position="136"/>
    </location>
</feature>
<dbReference type="Proteomes" id="UP001521137">
    <property type="component" value="Unassembled WGS sequence"/>
</dbReference>
<sequence>MFEQYTYVLFIVLSLIAMVVIQQLVATIAHRKQSEYIPGVVSSELDHFSFVFRSHRTFLNSLENVPIFILSVLVAIMLGISPQHLLNVSIIFFIARLAHMVLFYVIATNKNPSPRSYFYMIGLFAQMYLIGLLYIYF</sequence>
<evidence type="ECO:0000313" key="6">
    <source>
        <dbReference type="EMBL" id="MCF2950368.1"/>
    </source>
</evidence>
<gene>
    <name evidence="6" type="ORF">L0668_19825</name>
</gene>